<evidence type="ECO:0000313" key="1">
    <source>
        <dbReference type="EMBL" id="KKN76328.1"/>
    </source>
</evidence>
<proteinExistence type="predicted"/>
<protein>
    <submittedName>
        <fullName evidence="1">Uncharacterized protein</fullName>
    </submittedName>
</protein>
<accession>A0A0F9WDN7</accession>
<name>A0A0F9WDN7_9ZZZZ</name>
<sequence>MSNVKAFYLTKYSKCPKCGGKLEHIVDAIVGAMFDCTECKTRLDFGDYIIFAIHKLEKGSLMKTFEGCYYEVNK</sequence>
<comment type="caution">
    <text evidence="1">The sequence shown here is derived from an EMBL/GenBank/DDBJ whole genome shotgun (WGS) entry which is preliminary data.</text>
</comment>
<dbReference type="EMBL" id="LAZR01000297">
    <property type="protein sequence ID" value="KKN76328.1"/>
    <property type="molecule type" value="Genomic_DNA"/>
</dbReference>
<reference evidence="1" key="1">
    <citation type="journal article" date="2015" name="Nature">
        <title>Complex archaea that bridge the gap between prokaryotes and eukaryotes.</title>
        <authorList>
            <person name="Spang A."/>
            <person name="Saw J.H."/>
            <person name="Jorgensen S.L."/>
            <person name="Zaremba-Niedzwiedzka K."/>
            <person name="Martijn J."/>
            <person name="Lind A.E."/>
            <person name="van Eijk R."/>
            <person name="Schleper C."/>
            <person name="Guy L."/>
            <person name="Ettema T.J."/>
        </authorList>
    </citation>
    <scope>NUCLEOTIDE SEQUENCE</scope>
</reference>
<gene>
    <name evidence="1" type="ORF">LCGC14_0371800</name>
</gene>
<dbReference type="AlphaFoldDB" id="A0A0F9WDN7"/>
<organism evidence="1">
    <name type="scientific">marine sediment metagenome</name>
    <dbReference type="NCBI Taxonomy" id="412755"/>
    <lineage>
        <taxon>unclassified sequences</taxon>
        <taxon>metagenomes</taxon>
        <taxon>ecological metagenomes</taxon>
    </lineage>
</organism>